<dbReference type="EMBL" id="JAKUCV010007171">
    <property type="protein sequence ID" value="KAJ4824511.1"/>
    <property type="molecule type" value="Genomic_DNA"/>
</dbReference>
<dbReference type="PANTHER" id="PTHR11774:SF6">
    <property type="entry name" value="PROTEIN FARNESYLTRANSFERASE SUBUNIT BETA"/>
    <property type="match status" value="1"/>
</dbReference>
<evidence type="ECO:0000256" key="5">
    <source>
        <dbReference type="ARBA" id="ARBA00022679"/>
    </source>
</evidence>
<comment type="caution">
    <text evidence="12">The sequence shown here is derived from an EMBL/GenBank/DDBJ whole genome shotgun (WGS) entry which is preliminary data.</text>
</comment>
<dbReference type="InterPro" id="IPR008930">
    <property type="entry name" value="Terpenoid_cyclase/PrenylTrfase"/>
</dbReference>
<evidence type="ECO:0000256" key="1">
    <source>
        <dbReference type="ARBA" id="ARBA00010497"/>
    </source>
</evidence>
<dbReference type="Gene3D" id="1.50.10.20">
    <property type="match status" value="2"/>
</dbReference>
<protein>
    <recommendedName>
        <fullName evidence="3 9">Protein farnesyltransferase subunit beta</fullName>
        <shortName evidence="9">FTase-beta</shortName>
        <ecNumber evidence="2 9">2.5.1.58</ecNumber>
    </recommendedName>
</protein>
<dbReference type="GO" id="GO:0004660">
    <property type="term" value="F:protein farnesyltransferase activity"/>
    <property type="evidence" value="ECO:0007669"/>
    <property type="project" value="UniProtKB-UniRule"/>
</dbReference>
<evidence type="ECO:0000256" key="9">
    <source>
        <dbReference type="RuleBase" id="RU365056"/>
    </source>
</evidence>
<dbReference type="OrthoDB" id="10261146at2759"/>
<comment type="function">
    <text evidence="9">Catalyzes the transfer of a farnesyl moiety from farnesyl diphosphate to a cysteine at the fourth position from the C-terminus of several proteins. The beta subunit is responsible for peptide-binding.</text>
</comment>
<comment type="catalytic activity">
    <reaction evidence="9">
        <text>L-cysteinyl-[protein] + (2E,6E)-farnesyl diphosphate = S-(2E,6E)-farnesyl-L-cysteinyl-[protein] + diphosphate</text>
        <dbReference type="Rhea" id="RHEA:13345"/>
        <dbReference type="Rhea" id="RHEA-COMP:10131"/>
        <dbReference type="Rhea" id="RHEA-COMP:11535"/>
        <dbReference type="ChEBI" id="CHEBI:29950"/>
        <dbReference type="ChEBI" id="CHEBI:33019"/>
        <dbReference type="ChEBI" id="CHEBI:86019"/>
        <dbReference type="ChEBI" id="CHEBI:175763"/>
    </reaction>
</comment>
<keyword evidence="13" id="KW-1185">Reference proteome</keyword>
<keyword evidence="8 9" id="KW-0862">Zinc</keyword>
<feature type="domain" description="Prenyltransferase alpha-alpha toroid" evidence="11">
    <location>
        <begin position="53"/>
        <end position="411"/>
    </location>
</feature>
<dbReference type="InterPro" id="IPR045089">
    <property type="entry name" value="PGGT1B-like"/>
</dbReference>
<feature type="region of interest" description="Disordered" evidence="10">
    <location>
        <begin position="271"/>
        <end position="320"/>
    </location>
</feature>
<evidence type="ECO:0000313" key="12">
    <source>
        <dbReference type="EMBL" id="KAJ4824511.1"/>
    </source>
</evidence>
<dbReference type="GO" id="GO:0097354">
    <property type="term" value="P:prenylation"/>
    <property type="evidence" value="ECO:0007669"/>
    <property type="project" value="UniProtKB-UniRule"/>
</dbReference>
<dbReference type="EC" id="2.5.1.58" evidence="2 9"/>
<dbReference type="SUPFAM" id="SSF48239">
    <property type="entry name" value="Terpenoid cyclases/Protein prenyltransferases"/>
    <property type="match status" value="1"/>
</dbReference>
<evidence type="ECO:0000259" key="11">
    <source>
        <dbReference type="Pfam" id="PF00432"/>
    </source>
</evidence>
<dbReference type="InterPro" id="IPR001330">
    <property type="entry name" value="Prenyltrans"/>
</dbReference>
<feature type="compositionally biased region" description="Polar residues" evidence="10">
    <location>
        <begin position="271"/>
        <end position="282"/>
    </location>
</feature>
<name>A0A9Q0F6D2_9ROSI</name>
<keyword evidence="5 9" id="KW-0808">Transferase</keyword>
<evidence type="ECO:0000256" key="7">
    <source>
        <dbReference type="ARBA" id="ARBA00022737"/>
    </source>
</evidence>
<dbReference type="GO" id="GO:0008270">
    <property type="term" value="F:zinc ion binding"/>
    <property type="evidence" value="ECO:0007669"/>
    <property type="project" value="UniProtKB-UniRule"/>
</dbReference>
<feature type="compositionally biased region" description="Polar residues" evidence="10">
    <location>
        <begin position="305"/>
        <end position="320"/>
    </location>
</feature>
<comment type="cofactor">
    <cofactor evidence="9">
        <name>Zn(2+)</name>
        <dbReference type="ChEBI" id="CHEBI:29105"/>
    </cofactor>
    <text evidence="9">Binds 1 zinc ion per subunit.</text>
</comment>
<dbReference type="AlphaFoldDB" id="A0A9Q0F6D2"/>
<organism evidence="12 13">
    <name type="scientific">Turnera subulata</name>
    <dbReference type="NCBI Taxonomy" id="218843"/>
    <lineage>
        <taxon>Eukaryota</taxon>
        <taxon>Viridiplantae</taxon>
        <taxon>Streptophyta</taxon>
        <taxon>Embryophyta</taxon>
        <taxon>Tracheophyta</taxon>
        <taxon>Spermatophyta</taxon>
        <taxon>Magnoliopsida</taxon>
        <taxon>eudicotyledons</taxon>
        <taxon>Gunneridae</taxon>
        <taxon>Pentapetalae</taxon>
        <taxon>rosids</taxon>
        <taxon>fabids</taxon>
        <taxon>Malpighiales</taxon>
        <taxon>Passifloraceae</taxon>
        <taxon>Turnera</taxon>
    </lineage>
</organism>
<gene>
    <name evidence="12" type="ORF">Tsubulata_031594</name>
</gene>
<evidence type="ECO:0000256" key="6">
    <source>
        <dbReference type="ARBA" id="ARBA00022723"/>
    </source>
</evidence>
<keyword evidence="4 9" id="KW-0637">Prenyltransferase</keyword>
<evidence type="ECO:0000256" key="8">
    <source>
        <dbReference type="ARBA" id="ARBA00022833"/>
    </source>
</evidence>
<accession>A0A9Q0F6D2</accession>
<sequence length="426" mass="47151">MNSAAAASAAEEATRRRSTVSQTEQWAVQELVFRIYSMWSRADPNVRTALLELNREEHIAYLTNGLRHLGPAFVSLDANRPWLCYWMLHSLALLGESVDDELENNAIDFLNRCQDPNGGYGGGPGQMPHLATTYAAVNSLITLGGDKALSSINRDKMYTFLRRMKDSSGAFRMHDAGEIDVRACYTAISVASILSILDDELVKGVGDYILRCQTYEGGISGEPGSEAHGGIGWHFDKELNLGFKDEQTNWWMAVTPFGRIHSVRGEGLPFSNSEGDCASDSTSEGEDGTDGNSSEADDTCHLRQEAQQSTSSSADCKTNQPSPIFRHIETGPIFDSIALQQYLLLCSQLEDGGFRDKPGKPRDYYHTCYCLSGLSICQYSWSKNENSPPPPWAVMGPYSNLLEPTHPLHNVVMKQYDEAREFFSSL</sequence>
<comment type="similarity">
    <text evidence="1 9">Belongs to the protein prenyltransferase subunit beta family.</text>
</comment>
<evidence type="ECO:0000313" key="13">
    <source>
        <dbReference type="Proteomes" id="UP001141552"/>
    </source>
</evidence>
<comment type="subunit">
    <text evidence="9">Heterodimer of FTA and FTB.</text>
</comment>
<dbReference type="Pfam" id="PF00432">
    <property type="entry name" value="Prenyltrans"/>
    <property type="match status" value="1"/>
</dbReference>
<evidence type="ECO:0000256" key="2">
    <source>
        <dbReference type="ARBA" id="ARBA00012702"/>
    </source>
</evidence>
<proteinExistence type="inferred from homology"/>
<dbReference type="GO" id="GO:0005965">
    <property type="term" value="C:protein farnesyltransferase complex"/>
    <property type="evidence" value="ECO:0007669"/>
    <property type="project" value="UniProtKB-UniRule"/>
</dbReference>
<dbReference type="InterPro" id="IPR026872">
    <property type="entry name" value="FTB"/>
</dbReference>
<dbReference type="PANTHER" id="PTHR11774">
    <property type="entry name" value="GERANYLGERANYL TRANSFERASE TYPE BETA SUBUNIT"/>
    <property type="match status" value="1"/>
</dbReference>
<evidence type="ECO:0000256" key="4">
    <source>
        <dbReference type="ARBA" id="ARBA00022602"/>
    </source>
</evidence>
<keyword evidence="6 9" id="KW-0479">Metal-binding</keyword>
<dbReference type="Proteomes" id="UP001141552">
    <property type="component" value="Unassembled WGS sequence"/>
</dbReference>
<evidence type="ECO:0000256" key="3">
    <source>
        <dbReference type="ARBA" id="ARBA00015798"/>
    </source>
</evidence>
<reference evidence="12" key="1">
    <citation type="submission" date="2022-02" db="EMBL/GenBank/DDBJ databases">
        <authorList>
            <person name="Henning P.M."/>
            <person name="McCubbin A.G."/>
            <person name="Shore J.S."/>
        </authorList>
    </citation>
    <scope>NUCLEOTIDE SEQUENCE</scope>
    <source>
        <strain evidence="12">F60SS</strain>
        <tissue evidence="12">Leaves</tissue>
    </source>
</reference>
<keyword evidence="7" id="KW-0677">Repeat</keyword>
<evidence type="ECO:0000256" key="10">
    <source>
        <dbReference type="SAM" id="MobiDB-lite"/>
    </source>
</evidence>
<reference evidence="12" key="2">
    <citation type="journal article" date="2023" name="Plants (Basel)">
        <title>Annotation of the Turnera subulata (Passifloraceae) Draft Genome Reveals the S-Locus Evolved after the Divergence of Turneroideae from Passifloroideae in a Stepwise Manner.</title>
        <authorList>
            <person name="Henning P.M."/>
            <person name="Roalson E.H."/>
            <person name="Mir W."/>
            <person name="McCubbin A.G."/>
            <person name="Shore J.S."/>
        </authorList>
    </citation>
    <scope>NUCLEOTIDE SEQUENCE</scope>
    <source>
        <strain evidence="12">F60SS</strain>
    </source>
</reference>
<dbReference type="CDD" id="cd02893">
    <property type="entry name" value="FTase"/>
    <property type="match status" value="1"/>
</dbReference>